<dbReference type="Gene3D" id="1.20.1260.10">
    <property type="match status" value="1"/>
</dbReference>
<dbReference type="PANTHER" id="PTHR42932">
    <property type="entry name" value="GENERAL STRESS PROTEIN 20U"/>
    <property type="match status" value="1"/>
</dbReference>
<dbReference type="Proteomes" id="UP000198510">
    <property type="component" value="Unassembled WGS sequence"/>
</dbReference>
<organism evidence="4 5">
    <name type="scientific">Catalinimonas alkaloidigena</name>
    <dbReference type="NCBI Taxonomy" id="1075417"/>
    <lineage>
        <taxon>Bacteria</taxon>
        <taxon>Pseudomonadati</taxon>
        <taxon>Bacteroidota</taxon>
        <taxon>Cytophagia</taxon>
        <taxon>Cytophagales</taxon>
        <taxon>Catalimonadaceae</taxon>
        <taxon>Catalinimonas</taxon>
    </lineage>
</organism>
<dbReference type="GO" id="GO:0003677">
    <property type="term" value="F:DNA binding"/>
    <property type="evidence" value="ECO:0007669"/>
    <property type="project" value="UniProtKB-KW"/>
</dbReference>
<dbReference type="AlphaFoldDB" id="A0A1G9P685"/>
<dbReference type="InterPro" id="IPR023188">
    <property type="entry name" value="DPS_DNA-bd_CS"/>
</dbReference>
<evidence type="ECO:0000259" key="3">
    <source>
        <dbReference type="Pfam" id="PF00210"/>
    </source>
</evidence>
<dbReference type="SUPFAM" id="SSF47240">
    <property type="entry name" value="Ferritin-like"/>
    <property type="match status" value="1"/>
</dbReference>
<dbReference type="InterPro" id="IPR009078">
    <property type="entry name" value="Ferritin-like_SF"/>
</dbReference>
<dbReference type="PIRSF" id="PIRSF005900">
    <property type="entry name" value="Dps"/>
    <property type="match status" value="1"/>
</dbReference>
<dbReference type="InterPro" id="IPR012347">
    <property type="entry name" value="Ferritin-like"/>
</dbReference>
<evidence type="ECO:0000256" key="1">
    <source>
        <dbReference type="ARBA" id="ARBA00009497"/>
    </source>
</evidence>
<evidence type="ECO:0000313" key="5">
    <source>
        <dbReference type="Proteomes" id="UP000198510"/>
    </source>
</evidence>
<proteinExistence type="inferred from homology"/>
<dbReference type="InterPro" id="IPR008331">
    <property type="entry name" value="Ferritin_DPS_dom"/>
</dbReference>
<feature type="domain" description="Ferritin/DPS" evidence="3">
    <location>
        <begin position="19"/>
        <end position="157"/>
    </location>
</feature>
<dbReference type="OrthoDB" id="9797023at2"/>
<evidence type="ECO:0000313" key="4">
    <source>
        <dbReference type="EMBL" id="SDL94250.1"/>
    </source>
</evidence>
<comment type="similarity">
    <text evidence="1 2">Belongs to the Dps family.</text>
</comment>
<dbReference type="GO" id="GO:0016722">
    <property type="term" value="F:oxidoreductase activity, acting on metal ions"/>
    <property type="evidence" value="ECO:0007669"/>
    <property type="project" value="InterPro"/>
</dbReference>
<dbReference type="InterPro" id="IPR002177">
    <property type="entry name" value="DPS_DNA-bd"/>
</dbReference>
<dbReference type="RefSeq" id="WP_089685581.1">
    <property type="nucleotide sequence ID" value="NZ_FNFO01000009.1"/>
</dbReference>
<reference evidence="4 5" key="1">
    <citation type="submission" date="2016-10" db="EMBL/GenBank/DDBJ databases">
        <authorList>
            <person name="de Groot N.N."/>
        </authorList>
    </citation>
    <scope>NUCLEOTIDE SEQUENCE [LARGE SCALE GENOMIC DNA]</scope>
    <source>
        <strain evidence="4 5">DSM 25186</strain>
    </source>
</reference>
<accession>A0A1G9P685</accession>
<protein>
    <submittedName>
        <fullName evidence="4">Starvation-inducible DNA-binding protein</fullName>
    </submittedName>
</protein>
<dbReference type="STRING" id="1075417.SAMN05421823_10993"/>
<keyword evidence="4" id="KW-0238">DNA-binding</keyword>
<dbReference type="GO" id="GO:0008199">
    <property type="term" value="F:ferric iron binding"/>
    <property type="evidence" value="ECO:0007669"/>
    <property type="project" value="InterPro"/>
</dbReference>
<keyword evidence="5" id="KW-1185">Reference proteome</keyword>
<dbReference type="PRINTS" id="PR01346">
    <property type="entry name" value="HELNAPAPROT"/>
</dbReference>
<evidence type="ECO:0000256" key="2">
    <source>
        <dbReference type="RuleBase" id="RU003875"/>
    </source>
</evidence>
<dbReference type="Pfam" id="PF00210">
    <property type="entry name" value="Ferritin"/>
    <property type="match status" value="1"/>
</dbReference>
<dbReference type="PROSITE" id="PS00818">
    <property type="entry name" value="DPS_1"/>
    <property type="match status" value="1"/>
</dbReference>
<name>A0A1G9P685_9BACT</name>
<gene>
    <name evidence="4" type="ORF">SAMN05421823_10993</name>
</gene>
<dbReference type="PANTHER" id="PTHR42932:SF3">
    <property type="entry name" value="DNA PROTECTION DURING STARVATION PROTEIN"/>
    <property type="match status" value="1"/>
</dbReference>
<dbReference type="CDD" id="cd01043">
    <property type="entry name" value="DPS"/>
    <property type="match status" value="1"/>
</dbReference>
<dbReference type="EMBL" id="FNFO01000009">
    <property type="protein sequence ID" value="SDL94250.1"/>
    <property type="molecule type" value="Genomic_DNA"/>
</dbReference>
<sequence>METITATLEERTKEVAYMLNTILADEYVLYTKTRHAHWNVEGGDFQSLHLFFETQYRQLDALVDDVAERIRTIGHYVPAHLKMFLQETHFTEQETAANDGKTYLGALLSDHEALILHFKEILPSLEEKYRDLGTASFVSKLLEVHEKMAWMLRAHLR</sequence>